<dbReference type="InterPro" id="IPR029058">
    <property type="entry name" value="AB_hydrolase_fold"/>
</dbReference>
<dbReference type="SUPFAM" id="SSF53474">
    <property type="entry name" value="alpha/beta-Hydrolases"/>
    <property type="match status" value="1"/>
</dbReference>
<reference evidence="6 7" key="1">
    <citation type="submission" date="2020-04" db="EMBL/GenBank/DDBJ databases">
        <title>Perkinsus olseni comparative genomics.</title>
        <authorList>
            <person name="Bogema D.R."/>
        </authorList>
    </citation>
    <scope>NUCLEOTIDE SEQUENCE [LARGE SCALE GENOMIC DNA]</scope>
    <source>
        <strain evidence="6">00978-12</strain>
    </source>
</reference>
<name>A0A7J6NDY5_PEROL</name>
<evidence type="ECO:0000313" key="6">
    <source>
        <dbReference type="EMBL" id="KAF4682019.1"/>
    </source>
</evidence>
<dbReference type="GO" id="GO:0006508">
    <property type="term" value="P:proteolysis"/>
    <property type="evidence" value="ECO:0007669"/>
    <property type="project" value="UniProtKB-KW"/>
</dbReference>
<dbReference type="OrthoDB" id="443318at2759"/>
<gene>
    <name evidence="6" type="ORF">FOZ60_011229</name>
</gene>
<keyword evidence="3" id="KW-0645">Protease</keyword>
<evidence type="ECO:0000256" key="5">
    <source>
        <dbReference type="ARBA" id="ARBA00023180"/>
    </source>
</evidence>
<dbReference type="InterPro" id="IPR001563">
    <property type="entry name" value="Peptidase_S10"/>
</dbReference>
<evidence type="ECO:0000256" key="4">
    <source>
        <dbReference type="ARBA" id="ARBA00022801"/>
    </source>
</evidence>
<sequence length="503" mass="54358">MWIPICSSYSPDYTPPMPPRSGYVTLPGTSPRLNPLVNMNYLLCLACAILTFTDTNPTVDAAPYEGSNLRSAVLLVELLLAAAGDAFIGYEGGGKKLRRLDGVLCEPSKGTQAFGYTTISENKKCIFVGRLLESSPNTPTFVYLPGGPGVSALGATLTLIGPCIVEVDDLTLSLNKFAWTRKANGIFMDAPGETGFSVGSTEASMREYVDNLYKTLLEVISKAPHLRENLHLVGTSFDGQTLIVRDGPVLLNQNPSVDSGLYRGAVEMARKRNLLPQKTIAKMVTDGDTCFEKVKACQPTGSHPDPDPSACQEAANFCRDSLLDPLKAASISQYDVRTAPGLEHKYYKLITGTAETHMNDKTVQAAMGVSKQWFSFDGQVFQDFHKFVAYDTTKVVPSLLDQGLKVVVFNGDQDFVTNSFGALYWLSGLKGSVDYGEQIAAAKDTPLKFKEGGSLGTIRAVKYTTGGYLAFIRVPDGSHRPVLNKPLEMQQAFEAVLSGAIGP</sequence>
<evidence type="ECO:0000313" key="7">
    <source>
        <dbReference type="Proteomes" id="UP000541610"/>
    </source>
</evidence>
<dbReference type="AlphaFoldDB" id="A0A7J6NDY5"/>
<dbReference type="Proteomes" id="UP000541610">
    <property type="component" value="Unassembled WGS sequence"/>
</dbReference>
<dbReference type="Gene3D" id="3.40.50.1820">
    <property type="entry name" value="alpha/beta hydrolase"/>
    <property type="match status" value="1"/>
</dbReference>
<evidence type="ECO:0000256" key="3">
    <source>
        <dbReference type="ARBA" id="ARBA00022670"/>
    </source>
</evidence>
<evidence type="ECO:0000256" key="2">
    <source>
        <dbReference type="ARBA" id="ARBA00022645"/>
    </source>
</evidence>
<evidence type="ECO:0000256" key="1">
    <source>
        <dbReference type="ARBA" id="ARBA00009431"/>
    </source>
</evidence>
<proteinExistence type="inferred from homology"/>
<organism evidence="6 7">
    <name type="scientific">Perkinsus olseni</name>
    <name type="common">Perkinsus atlanticus</name>
    <dbReference type="NCBI Taxonomy" id="32597"/>
    <lineage>
        <taxon>Eukaryota</taxon>
        <taxon>Sar</taxon>
        <taxon>Alveolata</taxon>
        <taxon>Perkinsozoa</taxon>
        <taxon>Perkinsea</taxon>
        <taxon>Perkinsida</taxon>
        <taxon>Perkinsidae</taxon>
        <taxon>Perkinsus</taxon>
    </lineage>
</organism>
<keyword evidence="5" id="KW-0325">Glycoprotein</keyword>
<comment type="similarity">
    <text evidence="1">Belongs to the peptidase S10 family.</text>
</comment>
<protein>
    <submittedName>
        <fullName evidence="6">Uncharacterized protein</fullName>
    </submittedName>
</protein>
<dbReference type="Pfam" id="PF00450">
    <property type="entry name" value="Peptidase_S10"/>
    <property type="match status" value="1"/>
</dbReference>
<keyword evidence="4" id="KW-0378">Hydrolase</keyword>
<dbReference type="GO" id="GO:0004185">
    <property type="term" value="F:serine-type carboxypeptidase activity"/>
    <property type="evidence" value="ECO:0007669"/>
    <property type="project" value="InterPro"/>
</dbReference>
<dbReference type="PANTHER" id="PTHR11802:SF113">
    <property type="entry name" value="SERINE CARBOXYPEPTIDASE CTSA-4.1"/>
    <property type="match status" value="1"/>
</dbReference>
<accession>A0A7J6NDY5</accession>
<keyword evidence="2" id="KW-0121">Carboxypeptidase</keyword>
<comment type="caution">
    <text evidence="6">The sequence shown here is derived from an EMBL/GenBank/DDBJ whole genome shotgun (WGS) entry which is preliminary data.</text>
</comment>
<dbReference type="PANTHER" id="PTHR11802">
    <property type="entry name" value="SERINE PROTEASE FAMILY S10 SERINE CARBOXYPEPTIDASE"/>
    <property type="match status" value="1"/>
</dbReference>
<dbReference type="EMBL" id="JABANP010000465">
    <property type="protein sequence ID" value="KAF4682019.1"/>
    <property type="molecule type" value="Genomic_DNA"/>
</dbReference>